<dbReference type="CDD" id="cd09019">
    <property type="entry name" value="galactose_mutarotase_like"/>
    <property type="match status" value="1"/>
</dbReference>
<evidence type="ECO:0000256" key="3">
    <source>
        <dbReference type="ARBA" id="ARBA00023277"/>
    </source>
</evidence>
<evidence type="ECO:0000313" key="5">
    <source>
        <dbReference type="Proteomes" id="UP000001072"/>
    </source>
</evidence>
<dbReference type="InParanoid" id="F4S0J1"/>
<accession>F4S0J1</accession>
<evidence type="ECO:0000313" key="4">
    <source>
        <dbReference type="EMBL" id="EGG01860.1"/>
    </source>
</evidence>
<dbReference type="InterPro" id="IPR011013">
    <property type="entry name" value="Gal_mutarotase_sf_dom"/>
</dbReference>
<keyword evidence="3" id="KW-0119">Carbohydrate metabolism</keyword>
<dbReference type="EMBL" id="GL883135">
    <property type="protein sequence ID" value="EGG01860.1"/>
    <property type="molecule type" value="Genomic_DNA"/>
</dbReference>
<evidence type="ECO:0008006" key="6">
    <source>
        <dbReference type="Google" id="ProtNLM"/>
    </source>
</evidence>
<dbReference type="GO" id="GO:0033499">
    <property type="term" value="P:galactose catabolic process via UDP-galactose, Leloir pathway"/>
    <property type="evidence" value="ECO:0007669"/>
    <property type="project" value="TreeGrafter"/>
</dbReference>
<reference evidence="5" key="1">
    <citation type="journal article" date="2011" name="Proc. Natl. Acad. Sci. U.S.A.">
        <title>Obligate biotrophy features unraveled by the genomic analysis of rust fungi.</title>
        <authorList>
            <person name="Duplessis S."/>
            <person name="Cuomo C.A."/>
            <person name="Lin Y.-C."/>
            <person name="Aerts A."/>
            <person name="Tisserant E."/>
            <person name="Veneault-Fourrey C."/>
            <person name="Joly D.L."/>
            <person name="Hacquard S."/>
            <person name="Amselem J."/>
            <person name="Cantarel B.L."/>
            <person name="Chiu R."/>
            <person name="Coutinho P.M."/>
            <person name="Feau N."/>
            <person name="Field M."/>
            <person name="Frey P."/>
            <person name="Gelhaye E."/>
            <person name="Goldberg J."/>
            <person name="Grabherr M.G."/>
            <person name="Kodira C.D."/>
            <person name="Kohler A."/>
            <person name="Kuees U."/>
            <person name="Lindquist E.A."/>
            <person name="Lucas S.M."/>
            <person name="Mago R."/>
            <person name="Mauceli E."/>
            <person name="Morin E."/>
            <person name="Murat C."/>
            <person name="Pangilinan J.L."/>
            <person name="Park R."/>
            <person name="Pearson M."/>
            <person name="Quesneville H."/>
            <person name="Rouhier N."/>
            <person name="Sakthikumar S."/>
            <person name="Salamov A.A."/>
            <person name="Schmutz J."/>
            <person name="Selles B."/>
            <person name="Shapiro H."/>
            <person name="Tanguay P."/>
            <person name="Tuskan G.A."/>
            <person name="Henrissat B."/>
            <person name="Van de Peer Y."/>
            <person name="Rouze P."/>
            <person name="Ellis J.G."/>
            <person name="Dodds P.N."/>
            <person name="Schein J.E."/>
            <person name="Zhong S."/>
            <person name="Hamelin R.C."/>
            <person name="Grigoriev I.V."/>
            <person name="Szabo L.J."/>
            <person name="Martin F."/>
        </authorList>
    </citation>
    <scope>NUCLEOTIDE SEQUENCE [LARGE SCALE GENOMIC DNA]</scope>
    <source>
        <strain evidence="5">98AG31 / pathotype 3-4-7</strain>
    </source>
</reference>
<dbReference type="PANTHER" id="PTHR10091">
    <property type="entry name" value="ALDOSE-1-EPIMERASE"/>
    <property type="match status" value="1"/>
</dbReference>
<comment type="similarity">
    <text evidence="1">Belongs to the aldose epimerase family.</text>
</comment>
<dbReference type="STRING" id="747676.F4S0J1"/>
<dbReference type="VEuPathDB" id="FungiDB:MELLADRAFT_38932"/>
<organism evidence="5">
    <name type="scientific">Melampsora larici-populina (strain 98AG31 / pathotype 3-4-7)</name>
    <name type="common">Poplar leaf rust fungus</name>
    <dbReference type="NCBI Taxonomy" id="747676"/>
    <lineage>
        <taxon>Eukaryota</taxon>
        <taxon>Fungi</taxon>
        <taxon>Dikarya</taxon>
        <taxon>Basidiomycota</taxon>
        <taxon>Pucciniomycotina</taxon>
        <taxon>Pucciniomycetes</taxon>
        <taxon>Pucciniales</taxon>
        <taxon>Melampsoraceae</taxon>
        <taxon>Melampsora</taxon>
    </lineage>
</organism>
<dbReference type="eggNOG" id="KOG1604">
    <property type="taxonomic scope" value="Eukaryota"/>
</dbReference>
<dbReference type="Gene3D" id="2.70.98.10">
    <property type="match status" value="1"/>
</dbReference>
<dbReference type="RefSeq" id="XP_007414960.1">
    <property type="nucleotide sequence ID" value="XM_007414898.1"/>
</dbReference>
<keyword evidence="5" id="KW-1185">Reference proteome</keyword>
<dbReference type="AlphaFoldDB" id="F4S0J1"/>
<dbReference type="GO" id="GO:0006006">
    <property type="term" value="P:glucose metabolic process"/>
    <property type="evidence" value="ECO:0007669"/>
    <property type="project" value="TreeGrafter"/>
</dbReference>
<dbReference type="HOGENOM" id="CLU_031753_0_0_1"/>
<dbReference type="OrthoDB" id="274691at2759"/>
<name>F4S0J1_MELLP</name>
<dbReference type="InterPro" id="IPR047215">
    <property type="entry name" value="Galactose_mutarotase-like"/>
</dbReference>
<dbReference type="KEGG" id="mlr:MELLADRAFT_38932"/>
<evidence type="ECO:0000256" key="2">
    <source>
        <dbReference type="ARBA" id="ARBA00023235"/>
    </source>
</evidence>
<protein>
    <recommendedName>
        <fullName evidence="6">Aldose 1-epimerase</fullName>
    </recommendedName>
</protein>
<proteinExistence type="inferred from homology"/>
<dbReference type="PANTHER" id="PTHR10091:SF6">
    <property type="entry name" value="1-EPIMERASE, PUTATIVE (AFU_ORTHOLOGUE AFUA_3G13240)-RELATED"/>
    <property type="match status" value="1"/>
</dbReference>
<dbReference type="InterPro" id="IPR014718">
    <property type="entry name" value="GH-type_carb-bd"/>
</dbReference>
<keyword evidence="2" id="KW-0413">Isomerase</keyword>
<evidence type="ECO:0000256" key="1">
    <source>
        <dbReference type="ARBA" id="ARBA00006206"/>
    </source>
</evidence>
<dbReference type="InterPro" id="IPR008183">
    <property type="entry name" value="Aldose_1/G6P_1-epimerase"/>
</dbReference>
<dbReference type="Proteomes" id="UP000001072">
    <property type="component" value="Unassembled WGS sequence"/>
</dbReference>
<dbReference type="GO" id="GO:0004034">
    <property type="term" value="F:aldose 1-epimerase activity"/>
    <property type="evidence" value="ECO:0007669"/>
    <property type="project" value="TreeGrafter"/>
</dbReference>
<dbReference type="Pfam" id="PF01263">
    <property type="entry name" value="Aldose_epim"/>
    <property type="match status" value="1"/>
</dbReference>
<gene>
    <name evidence="4" type="ORF">MELLADRAFT_38932</name>
</gene>
<dbReference type="GeneID" id="18927761"/>
<dbReference type="SUPFAM" id="SSF74650">
    <property type="entry name" value="Galactose mutarotase-like"/>
    <property type="match status" value="1"/>
</dbReference>
<sequence>MTVPWSGLSTSVAPDLYKYQSITLGNQSDPLDIHHLSASDGSIHASFIGLGASIQTLMVKDRSGSFRDIVLGYDNISQYLHDPAYPRFGSIVGRYANRIKNSTFTLSGRDKRTYKVTPNEHDGQNTLHGGKPGWDRRPFDVQNKSLSQITFTIVDPNGEQGFPNQVVGTIEYELLPGAKWRTRMTGLADGPTPIMLSSHVYWNLDAYAANSSASDHFIQMNAPSYIVTDGDLIPTGEIASVAKTTLDFNKYRKIGSLLDQTRGLCGTDCIGYASLFLSLKFFYLIVSADAVMEMWSEESGIKMSVTTDQTSVQIYTCNGIQPIDSSIKSIPRKLSHHGPDTIYENHSCVVIEQQSLIDGINNPQWGIDQIYGPERPYEWNSIYHFTTV</sequence>
<dbReference type="GO" id="GO:0030246">
    <property type="term" value="F:carbohydrate binding"/>
    <property type="evidence" value="ECO:0007669"/>
    <property type="project" value="InterPro"/>
</dbReference>